<dbReference type="RefSeq" id="XP_040737118.1">
    <property type="nucleotide sequence ID" value="XM_040881441.1"/>
</dbReference>
<keyword evidence="3" id="KW-0464">Manganese</keyword>
<organism evidence="7 8">
    <name type="scientific">Talaromyces amestolkiae</name>
    <dbReference type="NCBI Taxonomy" id="1196081"/>
    <lineage>
        <taxon>Eukaryota</taxon>
        <taxon>Fungi</taxon>
        <taxon>Dikarya</taxon>
        <taxon>Ascomycota</taxon>
        <taxon>Pezizomycotina</taxon>
        <taxon>Eurotiomycetes</taxon>
        <taxon>Eurotiomycetidae</taxon>
        <taxon>Eurotiales</taxon>
        <taxon>Trichocomaceae</taxon>
        <taxon>Talaromyces</taxon>
        <taxon>Talaromyces sect. Talaromyces</taxon>
    </lineage>
</organism>
<dbReference type="Pfam" id="PF00190">
    <property type="entry name" value="Cupin_1"/>
    <property type="match status" value="2"/>
</dbReference>
<evidence type="ECO:0000259" key="6">
    <source>
        <dbReference type="SMART" id="SM00835"/>
    </source>
</evidence>
<dbReference type="Gene3D" id="2.60.120.10">
    <property type="entry name" value="Jelly Rolls"/>
    <property type="match status" value="2"/>
</dbReference>
<sequence>MHYPILLCLGLILCIANALPVPEENYQRLSKIPASSSQQYFGDVNNDNRHTSKPFTPGHRDPYDRKVDPIPDNLEPLPFRNGDGATVMGPRNRDRERQNPDMVRPPSTDHGTLSNMRWSFADSHTRIEVPSLSPQRIVIVVADMSKEGGWTRQTTIRELPTSKELAGVNMRLDEGVIRELHWHNEAEWAFMLAGKARVTGLDTEGGSFIDDVEAGDLWYWPAGHPHSIQGLGPNGTEFLLIFDDGNFSEESTFLVTDWMAHTPKSVLSENFRLPAKTFNSIPKSEKYIFQGSKPGSISSEKPRGFKPSTKNFTHKMLAQKPTIVSSGGEVRITDSKTNFPISDRVAAAHLKLQPGAIREMHWHPNADEWSYFIRGRARVTVFAAEGNARTFDYMAGDVGIVPKNMGHFVENLSDDEPLEMLEIFRADQFLDFSLFQWLGETPQRMVVEHVFRDDERAARKFLEQIEGAEEDPIKKKFFEY</sequence>
<dbReference type="EMBL" id="MIKG01000020">
    <property type="protein sequence ID" value="RAO72604.1"/>
    <property type="molecule type" value="Genomic_DNA"/>
</dbReference>
<comment type="caution">
    <text evidence="7">The sequence shown here is derived from an EMBL/GenBank/DDBJ whole genome shotgun (WGS) entry which is preliminary data.</text>
</comment>
<feature type="binding site" evidence="3">
    <location>
        <position position="368"/>
    </location>
    <ligand>
        <name>Mn(2+)</name>
        <dbReference type="ChEBI" id="CHEBI:29035"/>
        <label>2</label>
    </ligand>
</feature>
<dbReference type="InterPro" id="IPR014710">
    <property type="entry name" value="RmlC-like_jellyroll"/>
</dbReference>
<feature type="signal peptide" evidence="5">
    <location>
        <begin position="1"/>
        <end position="18"/>
    </location>
</feature>
<feature type="chain" id="PRO_5016701761" description="Cupin type-1 domain-containing protein" evidence="5">
    <location>
        <begin position="19"/>
        <end position="480"/>
    </location>
</feature>
<dbReference type="InterPro" id="IPR011051">
    <property type="entry name" value="RmlC_Cupin_sf"/>
</dbReference>
<dbReference type="CDD" id="cd20305">
    <property type="entry name" value="cupin_OxDC_C"/>
    <property type="match status" value="1"/>
</dbReference>
<feature type="domain" description="Cupin type-1" evidence="6">
    <location>
        <begin position="139"/>
        <end position="279"/>
    </location>
</feature>
<keyword evidence="8" id="KW-1185">Reference proteome</keyword>
<evidence type="ECO:0000313" key="7">
    <source>
        <dbReference type="EMBL" id="RAO72604.1"/>
    </source>
</evidence>
<keyword evidence="1 3" id="KW-0479">Metal-binding</keyword>
<evidence type="ECO:0000256" key="2">
    <source>
        <dbReference type="PIRSR" id="PIRSR617774-1"/>
    </source>
</evidence>
<dbReference type="AlphaFoldDB" id="A0A364L9W7"/>
<gene>
    <name evidence="7" type="ORF">BHQ10_008616</name>
</gene>
<comment type="cofactor">
    <cofactor evidence="3">
        <name>Mn(2+)</name>
        <dbReference type="ChEBI" id="CHEBI:29035"/>
    </cofactor>
    <text evidence="3">Binds 2 manganese ions per subunit.</text>
</comment>
<dbReference type="PANTHER" id="PTHR35848:SF9">
    <property type="entry name" value="SLL1358 PROTEIN"/>
    <property type="match status" value="1"/>
</dbReference>
<name>A0A364L9W7_TALAM</name>
<dbReference type="GeneID" id="63797830"/>
<accession>A0A364L9W7</accession>
<feature type="binding site" evidence="3">
    <location>
        <position position="407"/>
    </location>
    <ligand>
        <name>Mn(2+)</name>
        <dbReference type="ChEBI" id="CHEBI:29035"/>
        <label>2</label>
    </ligand>
</feature>
<dbReference type="SUPFAM" id="SSF51182">
    <property type="entry name" value="RmlC-like cupins"/>
    <property type="match status" value="1"/>
</dbReference>
<dbReference type="GO" id="GO:0046872">
    <property type="term" value="F:metal ion binding"/>
    <property type="evidence" value="ECO:0007669"/>
    <property type="project" value="UniProtKB-KW"/>
</dbReference>
<evidence type="ECO:0000256" key="4">
    <source>
        <dbReference type="SAM" id="MobiDB-lite"/>
    </source>
</evidence>
<feature type="compositionally biased region" description="Basic and acidic residues" evidence="4">
    <location>
        <begin position="58"/>
        <end position="69"/>
    </location>
</feature>
<dbReference type="STRING" id="1196081.A0A364L9W7"/>
<dbReference type="InterPro" id="IPR017774">
    <property type="entry name" value="Bicupin_oxalate_deCO2ase/Oxase"/>
</dbReference>
<feature type="binding site" evidence="3">
    <location>
        <position position="226"/>
    </location>
    <ligand>
        <name>Mn(2+)</name>
        <dbReference type="ChEBI" id="CHEBI:29035"/>
        <label>1</label>
    </ligand>
</feature>
<feature type="domain" description="Cupin type-1" evidence="6">
    <location>
        <begin position="314"/>
        <end position="458"/>
    </location>
</feature>
<proteinExistence type="predicted"/>
<reference evidence="7 8" key="1">
    <citation type="journal article" date="2017" name="Biotechnol. Biofuels">
        <title>Differential beta-glucosidase expression as a function of carbon source availability in Talaromyces amestolkiae: a genomic and proteomic approach.</title>
        <authorList>
            <person name="de Eugenio L.I."/>
            <person name="Mendez-Liter J.A."/>
            <person name="Nieto-Dominguez M."/>
            <person name="Alonso L."/>
            <person name="Gil-Munoz J."/>
            <person name="Barriuso J."/>
            <person name="Prieto A."/>
            <person name="Martinez M.J."/>
        </authorList>
    </citation>
    <scope>NUCLEOTIDE SEQUENCE [LARGE SCALE GENOMIC DNA]</scope>
    <source>
        <strain evidence="7 8">CIB</strain>
    </source>
</reference>
<dbReference type="InterPro" id="IPR051610">
    <property type="entry name" value="GPI/OXD"/>
</dbReference>
<dbReference type="Proteomes" id="UP000249363">
    <property type="component" value="Unassembled WGS sequence"/>
</dbReference>
<evidence type="ECO:0000256" key="3">
    <source>
        <dbReference type="PIRSR" id="PIRSR617774-2"/>
    </source>
</evidence>
<dbReference type="GO" id="GO:0033609">
    <property type="term" value="P:oxalate metabolic process"/>
    <property type="evidence" value="ECO:0007669"/>
    <property type="project" value="InterPro"/>
</dbReference>
<feature type="binding site" evidence="3">
    <location>
        <position position="187"/>
    </location>
    <ligand>
        <name>Mn(2+)</name>
        <dbReference type="ChEBI" id="CHEBI:29035"/>
        <label>1</label>
    </ligand>
</feature>
<evidence type="ECO:0000313" key="8">
    <source>
        <dbReference type="Proteomes" id="UP000249363"/>
    </source>
</evidence>
<dbReference type="InterPro" id="IPR006045">
    <property type="entry name" value="Cupin_1"/>
</dbReference>
<feature type="active site" description="Proton donor" evidence="2">
    <location>
        <position position="422"/>
    </location>
</feature>
<feature type="binding site" evidence="3">
    <location>
        <position position="361"/>
    </location>
    <ligand>
        <name>Mn(2+)</name>
        <dbReference type="ChEBI" id="CHEBI:29035"/>
        <label>2</label>
    </ligand>
</feature>
<evidence type="ECO:0000256" key="5">
    <source>
        <dbReference type="SAM" id="SignalP"/>
    </source>
</evidence>
<dbReference type="SMART" id="SM00835">
    <property type="entry name" value="Cupin_1"/>
    <property type="match status" value="2"/>
</dbReference>
<feature type="binding site" evidence="3">
    <location>
        <position position="181"/>
    </location>
    <ligand>
        <name>Mn(2+)</name>
        <dbReference type="ChEBI" id="CHEBI:29035"/>
        <label>1</label>
    </ligand>
</feature>
<feature type="binding site" evidence="3">
    <location>
        <position position="183"/>
    </location>
    <ligand>
        <name>Mn(2+)</name>
        <dbReference type="ChEBI" id="CHEBI:29035"/>
        <label>1</label>
    </ligand>
</feature>
<dbReference type="CDD" id="cd20304">
    <property type="entry name" value="cupin_OxDC_N"/>
    <property type="match status" value="1"/>
</dbReference>
<feature type="binding site" evidence="3">
    <location>
        <position position="363"/>
    </location>
    <ligand>
        <name>Mn(2+)</name>
        <dbReference type="ChEBI" id="CHEBI:29035"/>
        <label>2</label>
    </ligand>
</feature>
<dbReference type="NCBIfam" id="TIGR03404">
    <property type="entry name" value="bicupin_oxalic"/>
    <property type="match status" value="1"/>
</dbReference>
<evidence type="ECO:0000256" key="1">
    <source>
        <dbReference type="ARBA" id="ARBA00022723"/>
    </source>
</evidence>
<protein>
    <recommendedName>
        <fullName evidence="6">Cupin type-1 domain-containing protein</fullName>
    </recommendedName>
</protein>
<feature type="region of interest" description="Disordered" evidence="4">
    <location>
        <begin position="44"/>
        <end position="113"/>
    </location>
</feature>
<dbReference type="OrthoDB" id="10263073at2759"/>
<dbReference type="PANTHER" id="PTHR35848">
    <property type="entry name" value="OXALATE-BINDING PROTEIN"/>
    <property type="match status" value="1"/>
</dbReference>
<keyword evidence="5" id="KW-0732">Signal</keyword>